<evidence type="ECO:0000313" key="3">
    <source>
        <dbReference type="Proteomes" id="UP001549773"/>
    </source>
</evidence>
<dbReference type="PROSITE" id="PS51257">
    <property type="entry name" value="PROKAR_LIPOPROTEIN"/>
    <property type="match status" value="1"/>
</dbReference>
<proteinExistence type="predicted"/>
<sequence>MKYVFRNQMVRFFLFTFLTCFLIGCATYREQKSLDLTIGGDTEEKAMHTFYIAGGLGNLKEGKKELVLNLLKDQLEKAPENSTMIFTGDNLSPKEDQWEFDKKRIEQQIGITDNFKGKTIFMPGDFEWKSFDADKMEKVEDLIKDKDIERLNVFPENACPLERIVLNDQLDMILIDSYWFVSNWDRVKGINRKCTDIVTRRRFVEELEGMINDGQDKNIVIAMHHPIFSNGIFAGKETFSDQLTPLPVLGTVFNRIEDWAGFSNKELNSRRYNYLRIMVSALAQDSDRITLVSGHEESLQYLTGGGIHQIVSGSLGGKTATRRSEDEIITIGGSLDYKGLYTYGEPGFAKLEYFKDGSSKVTFITQDSDSASRSFAVLPKFEEKPKIDIPEGTTKKYVQASVLDGEQKKNLEKTGFYEFIWGDRYREYFGKEVTAKVVSLDTLYGGLKVTQEGGGHQSFSLRLEDKNGKEYAMRSLRKNALKFLKFKVKGIAYEAEDYKGTLTEEVISDFFTTAHPYIQLAISPMARKVDVNHASPELFYVPKQKSLGDLNATYGDELYYIEERPSDMHKNYVGYNQANPEKSGRIPDFESTTDVLEKLKRDESYDVEQRSFVRARIFDMLIGDWDRHQDQWRWAEYELESGDKRFLPIPRDRDGAFTKFDGVAFPIIKWFVPKARFWQSYGEDLNDVPWFMAQGNSLDRAFVTKFGADVWTEEAEFIQQQLTKEVIDAAFLRLPKEVQDSTSQGIKNSLIGRLANLKEMATEYGQYLNKVVALHGTEKDDQITVTRLPEGKTKVVIRRLLSDEPNEVMFDRTFDRAETKELWIYGLGDKDEFIVEGDGDGGVFVRLVGGYGKDTYKISNKKALKVYDWKSEESEFEDKVPSKQLTNSYETNTFHWRQFTENTNMLLPNVGFRTDDGLYLGATNVYTNNGFNGNPFRQKHTIAANYYFKFEGVELSYQGIFANIIPKWNFEVDGYFTNDRFSNNYFGMGNETFNPDDQLDNDYNRARMRQVQLNAGIAYRTLKIKGLYESFKVSENENRFFTPDNVDPNVFDSQDYVGAEVSVAYDHDDADDFPTKAIYMGLTGGYKTNLNLEDNSFAYAGIKFGFSQKVIPSGNLVLGTMAEYKTNFGDDFFFYHAPSIGGNNGLRGFRNERFTGKSYFYQSSDLRLRLKRIVTAVAPITIGMYGGFDYGRVWMDNDTSNQWHTSQGGGLWISGYRFLAFNLGFFNSVEGNMVQVGFGFGF</sequence>
<feature type="domain" description="Haemolysin activator HlyB C-terminal" evidence="1">
    <location>
        <begin position="1139"/>
        <end position="1208"/>
    </location>
</feature>
<evidence type="ECO:0000259" key="1">
    <source>
        <dbReference type="Pfam" id="PF03865"/>
    </source>
</evidence>
<keyword evidence="3" id="KW-1185">Reference proteome</keyword>
<reference evidence="2 3" key="1">
    <citation type="submission" date="2024-07" db="EMBL/GenBank/DDBJ databases">
        <title>The genome sequence of type strain Sediminicola luteus GDMCC 1.2596T.</title>
        <authorList>
            <person name="Liu Y."/>
        </authorList>
    </citation>
    <scope>NUCLEOTIDE SEQUENCE [LARGE SCALE GENOMIC DNA]</scope>
    <source>
        <strain evidence="2 3">GDMCC 1.2596</strain>
    </source>
</reference>
<evidence type="ECO:0000313" key="2">
    <source>
        <dbReference type="EMBL" id="MET7030433.1"/>
    </source>
</evidence>
<comment type="caution">
    <text evidence="2">The sequence shown here is derived from an EMBL/GenBank/DDBJ whole genome shotgun (WGS) entry which is preliminary data.</text>
</comment>
<dbReference type="Gene3D" id="3.60.21.10">
    <property type="match status" value="1"/>
</dbReference>
<protein>
    <recommendedName>
        <fullName evidence="1">Haemolysin activator HlyB C-terminal domain-containing protein</fullName>
    </recommendedName>
</protein>
<accession>A0ABV2TYT0</accession>
<dbReference type="InterPro" id="IPR029052">
    <property type="entry name" value="Metallo-depent_PP-like"/>
</dbReference>
<name>A0ABV2TYT0_9FLAO</name>
<dbReference type="Proteomes" id="UP001549773">
    <property type="component" value="Unassembled WGS sequence"/>
</dbReference>
<organism evidence="2 3">
    <name type="scientific">Sediminicola luteus</name>
    <dbReference type="NCBI Taxonomy" id="319238"/>
    <lineage>
        <taxon>Bacteria</taxon>
        <taxon>Pseudomonadati</taxon>
        <taxon>Bacteroidota</taxon>
        <taxon>Flavobacteriia</taxon>
        <taxon>Flavobacteriales</taxon>
        <taxon>Flavobacteriaceae</taxon>
        <taxon>Sediminicola</taxon>
    </lineage>
</organism>
<dbReference type="RefSeq" id="WP_354619229.1">
    <property type="nucleotide sequence ID" value="NZ_JBEWYP010000008.1"/>
</dbReference>
<dbReference type="InterPro" id="IPR005565">
    <property type="entry name" value="Hemolysn_activator_HlyB_C"/>
</dbReference>
<gene>
    <name evidence="2" type="ORF">ABXZ32_13575</name>
</gene>
<dbReference type="SUPFAM" id="SSF56300">
    <property type="entry name" value="Metallo-dependent phosphatases"/>
    <property type="match status" value="1"/>
</dbReference>
<dbReference type="EMBL" id="JBEWYP010000008">
    <property type="protein sequence ID" value="MET7030433.1"/>
    <property type="molecule type" value="Genomic_DNA"/>
</dbReference>
<dbReference type="Pfam" id="PF03865">
    <property type="entry name" value="ShlB"/>
    <property type="match status" value="1"/>
</dbReference>